<dbReference type="Pfam" id="PF03661">
    <property type="entry name" value="TMEM33_Pom33"/>
    <property type="match status" value="1"/>
</dbReference>
<sequence length="273" mass="30976">MPPKPTTNMPGTPIKRLMELAKTLQFAWFVGHAITLFSSLLCLTSFRPLLYRLAYFGVLESFGIITYQHYFIKSGPAAGTSSGSAARTITPASLLQNGDVLYFLMAIVWTFTPQFTLSLVPYMMFSVFHVLIYVKSILLPEVFNLNASNSKMVLFIDNTVRSYNERCMYWVGSAELGILACLLLRVIFWYPRSLVLFASYSTFIKFRFENSKYMKSAFAQWRVRLDGIMSHPSIPIPLKKAYNKSKSLLIRLSEFRLAKSPVPPQSAHASKAE</sequence>
<keyword evidence="4 6" id="KW-1133">Transmembrane helix</keyword>
<accession>A0A7H9B468</accession>
<keyword evidence="5 6" id="KW-0472">Membrane</keyword>
<evidence type="ECO:0000256" key="2">
    <source>
        <dbReference type="ARBA" id="ARBA00007322"/>
    </source>
</evidence>
<dbReference type="EMBL" id="CP058608">
    <property type="protein sequence ID" value="QLG73478.1"/>
    <property type="molecule type" value="Genomic_DNA"/>
</dbReference>
<reference evidence="7 8" key="1">
    <citation type="submission" date="2020-07" db="EMBL/GenBank/DDBJ databases">
        <title>The yeast mating-type switching endonuclease HO is a domesticated member of an unorthodox homing genetic element family.</title>
        <authorList>
            <person name="Coughlan A.Y."/>
            <person name="Lombardi L."/>
            <person name="Braun-Galleani S."/>
            <person name="Martos A.R."/>
            <person name="Galeote V."/>
            <person name="Bigey F."/>
            <person name="Dequin S."/>
            <person name="Byrne K.P."/>
            <person name="Wolfe K.H."/>
        </authorList>
    </citation>
    <scope>NUCLEOTIDE SEQUENCE [LARGE SCALE GENOMIC DNA]</scope>
    <source>
        <strain evidence="7 8">NRRL Y-6702</strain>
    </source>
</reference>
<evidence type="ECO:0000313" key="8">
    <source>
        <dbReference type="Proteomes" id="UP000509704"/>
    </source>
</evidence>
<feature type="transmembrane region" description="Helical" evidence="6">
    <location>
        <begin position="100"/>
        <end position="120"/>
    </location>
</feature>
<name>A0A7H9B468_ZYGMR</name>
<evidence type="ECO:0000256" key="3">
    <source>
        <dbReference type="ARBA" id="ARBA00022692"/>
    </source>
</evidence>
<dbReference type="InterPro" id="IPR005344">
    <property type="entry name" value="TMEM33/Pom33"/>
</dbReference>
<evidence type="ECO:0000256" key="6">
    <source>
        <dbReference type="SAM" id="Phobius"/>
    </source>
</evidence>
<feature type="transmembrane region" description="Helical" evidence="6">
    <location>
        <begin position="168"/>
        <end position="190"/>
    </location>
</feature>
<comment type="similarity">
    <text evidence="2">Belongs to the PER33/POM33 family.</text>
</comment>
<dbReference type="GO" id="GO:0005783">
    <property type="term" value="C:endoplasmic reticulum"/>
    <property type="evidence" value="ECO:0007669"/>
    <property type="project" value="TreeGrafter"/>
</dbReference>
<dbReference type="GO" id="GO:0016020">
    <property type="term" value="C:membrane"/>
    <property type="evidence" value="ECO:0007669"/>
    <property type="project" value="UniProtKB-SubCell"/>
</dbReference>
<dbReference type="RefSeq" id="XP_037145205.1">
    <property type="nucleotide sequence ID" value="XM_037289310.1"/>
</dbReference>
<dbReference type="InterPro" id="IPR051645">
    <property type="entry name" value="PER33/POM33_regulator"/>
</dbReference>
<feature type="transmembrane region" description="Helical" evidence="6">
    <location>
        <begin position="26"/>
        <end position="46"/>
    </location>
</feature>
<dbReference type="GO" id="GO:0071786">
    <property type="term" value="P:endoplasmic reticulum tubular network organization"/>
    <property type="evidence" value="ECO:0007669"/>
    <property type="project" value="TreeGrafter"/>
</dbReference>
<proteinExistence type="inferred from homology"/>
<evidence type="ECO:0000256" key="5">
    <source>
        <dbReference type="ARBA" id="ARBA00023136"/>
    </source>
</evidence>
<dbReference type="GO" id="GO:0061024">
    <property type="term" value="P:membrane organization"/>
    <property type="evidence" value="ECO:0007669"/>
    <property type="project" value="TreeGrafter"/>
</dbReference>
<dbReference type="Proteomes" id="UP000509704">
    <property type="component" value="Chromosome 5"/>
</dbReference>
<dbReference type="OrthoDB" id="5581259at2759"/>
<dbReference type="KEGG" id="zmk:HG535_0E05620"/>
<keyword evidence="8" id="KW-1185">Reference proteome</keyword>
<protein>
    <recommendedName>
        <fullName evidence="9">Nucleoporin POM33</fullName>
    </recommendedName>
</protein>
<dbReference type="GeneID" id="59237220"/>
<evidence type="ECO:0000256" key="4">
    <source>
        <dbReference type="ARBA" id="ARBA00022989"/>
    </source>
</evidence>
<evidence type="ECO:0008006" key="9">
    <source>
        <dbReference type="Google" id="ProtNLM"/>
    </source>
</evidence>
<gene>
    <name evidence="7" type="ORF">HG535_0E05620</name>
</gene>
<evidence type="ECO:0000313" key="7">
    <source>
        <dbReference type="EMBL" id="QLG73478.1"/>
    </source>
</evidence>
<organism evidence="7 8">
    <name type="scientific">Zygotorulaspora mrakii</name>
    <name type="common">Zygosaccharomyces mrakii</name>
    <dbReference type="NCBI Taxonomy" id="42260"/>
    <lineage>
        <taxon>Eukaryota</taxon>
        <taxon>Fungi</taxon>
        <taxon>Dikarya</taxon>
        <taxon>Ascomycota</taxon>
        <taxon>Saccharomycotina</taxon>
        <taxon>Saccharomycetes</taxon>
        <taxon>Saccharomycetales</taxon>
        <taxon>Saccharomycetaceae</taxon>
        <taxon>Zygotorulaspora</taxon>
    </lineage>
</organism>
<feature type="transmembrane region" description="Helical" evidence="6">
    <location>
        <begin position="53"/>
        <end position="72"/>
    </location>
</feature>
<keyword evidence="3 6" id="KW-0812">Transmembrane</keyword>
<evidence type="ECO:0000256" key="1">
    <source>
        <dbReference type="ARBA" id="ARBA00004141"/>
    </source>
</evidence>
<comment type="subcellular location">
    <subcellularLocation>
        <location evidence="1">Membrane</location>
        <topology evidence="1">Multi-pass membrane protein</topology>
    </subcellularLocation>
</comment>
<dbReference type="AlphaFoldDB" id="A0A7H9B468"/>
<dbReference type="PANTHER" id="PTHR12703:SF6">
    <property type="entry name" value="PORE MEMBRANE PROTEIN OF 33 KDA"/>
    <property type="match status" value="1"/>
</dbReference>
<dbReference type="PANTHER" id="PTHR12703">
    <property type="entry name" value="TRANSMEMBRANE PROTEIN 33"/>
    <property type="match status" value="1"/>
</dbReference>